<protein>
    <submittedName>
        <fullName evidence="1">Uncharacterized protein</fullName>
    </submittedName>
</protein>
<dbReference type="EMBL" id="CM042028">
    <property type="protein sequence ID" value="KAI3799951.1"/>
    <property type="molecule type" value="Genomic_DNA"/>
</dbReference>
<accession>A0ACB9HXB2</accession>
<sequence length="157" mass="17782">MAPEILKRNYGHEVDVWSADVILCILLCGVPPFWAVYAGIETFNSCCSFIVSIICYCCSFTVILMSGLSQNSLEELSSDRDYDDRIPNFCNMLRFACLKNGNSVIAIVGLWEPFDGNDPSVEKSTLFQMAIRFVFARQVLFLPNNQFIFCRYAKDIA</sequence>
<gene>
    <name evidence="1" type="ORF">L1987_35257</name>
</gene>
<dbReference type="Proteomes" id="UP001056120">
    <property type="component" value="Linkage Group LG11"/>
</dbReference>
<proteinExistence type="predicted"/>
<name>A0ACB9HXB2_9ASTR</name>
<comment type="caution">
    <text evidence="1">The sequence shown here is derived from an EMBL/GenBank/DDBJ whole genome shotgun (WGS) entry which is preliminary data.</text>
</comment>
<evidence type="ECO:0000313" key="1">
    <source>
        <dbReference type="EMBL" id="KAI3799951.1"/>
    </source>
</evidence>
<reference evidence="1 2" key="2">
    <citation type="journal article" date="2022" name="Mol. Ecol. Resour.">
        <title>The genomes of chicory, endive, great burdock and yacon provide insights into Asteraceae paleo-polyploidization history and plant inulin production.</title>
        <authorList>
            <person name="Fan W."/>
            <person name="Wang S."/>
            <person name="Wang H."/>
            <person name="Wang A."/>
            <person name="Jiang F."/>
            <person name="Liu H."/>
            <person name="Zhao H."/>
            <person name="Xu D."/>
            <person name="Zhang Y."/>
        </authorList>
    </citation>
    <scope>NUCLEOTIDE SEQUENCE [LARGE SCALE GENOMIC DNA]</scope>
    <source>
        <strain evidence="2">cv. Yunnan</strain>
        <tissue evidence="1">Leaves</tissue>
    </source>
</reference>
<keyword evidence="2" id="KW-1185">Reference proteome</keyword>
<evidence type="ECO:0000313" key="2">
    <source>
        <dbReference type="Proteomes" id="UP001056120"/>
    </source>
</evidence>
<organism evidence="1 2">
    <name type="scientific">Smallanthus sonchifolius</name>
    <dbReference type="NCBI Taxonomy" id="185202"/>
    <lineage>
        <taxon>Eukaryota</taxon>
        <taxon>Viridiplantae</taxon>
        <taxon>Streptophyta</taxon>
        <taxon>Embryophyta</taxon>
        <taxon>Tracheophyta</taxon>
        <taxon>Spermatophyta</taxon>
        <taxon>Magnoliopsida</taxon>
        <taxon>eudicotyledons</taxon>
        <taxon>Gunneridae</taxon>
        <taxon>Pentapetalae</taxon>
        <taxon>asterids</taxon>
        <taxon>campanulids</taxon>
        <taxon>Asterales</taxon>
        <taxon>Asteraceae</taxon>
        <taxon>Asteroideae</taxon>
        <taxon>Heliantheae alliance</taxon>
        <taxon>Millerieae</taxon>
        <taxon>Smallanthus</taxon>
    </lineage>
</organism>
<reference evidence="2" key="1">
    <citation type="journal article" date="2022" name="Mol. Ecol. Resour.">
        <title>The genomes of chicory, endive, great burdock and yacon provide insights into Asteraceae palaeo-polyploidization history and plant inulin production.</title>
        <authorList>
            <person name="Fan W."/>
            <person name="Wang S."/>
            <person name="Wang H."/>
            <person name="Wang A."/>
            <person name="Jiang F."/>
            <person name="Liu H."/>
            <person name="Zhao H."/>
            <person name="Xu D."/>
            <person name="Zhang Y."/>
        </authorList>
    </citation>
    <scope>NUCLEOTIDE SEQUENCE [LARGE SCALE GENOMIC DNA]</scope>
    <source>
        <strain evidence="2">cv. Yunnan</strain>
    </source>
</reference>